<comment type="catalytic activity">
    <reaction evidence="7">
        <text>Preferential cleavage: (Ac)2-L-Lys-D-Ala-|-D-Ala. Also transpeptidation of peptidyl-alanyl moieties that are N-acyl substituents of D-alanine.</text>
        <dbReference type="EC" id="3.4.16.4"/>
    </reaction>
</comment>
<feature type="compositionally biased region" description="Low complexity" evidence="9">
    <location>
        <begin position="802"/>
        <end position="850"/>
    </location>
</feature>
<dbReference type="InterPro" id="IPR036950">
    <property type="entry name" value="PBP_transglycosylase"/>
</dbReference>
<feature type="transmembrane region" description="Helical" evidence="10">
    <location>
        <begin position="175"/>
        <end position="198"/>
    </location>
</feature>
<sequence>MNDQYNRSWPGQEPEEPRPGQRPGGAPRRPGGEPPRPPQGGPQWPGDGQQPQWPGGGDPDGGPTQRRVPAAGGRPVPPRRPGPPPPGPQNRGDHRPPPPSGPPNREPGLLTHSPLGGPGPVDDYPDDDYDDEQQDRFAEFGPEDEPGEDEGDKKGKAALTPRQRKKRRWKIVRRTLYALFGLFVIVPAVAFTISYFLVDVPTPEEVLAQQSQVVTYYYADNSVMGKEVPDTGNREILKPGQIPDTVKHAVYAAEDATFETNNGFDVLGIARAVYNNLTGGQGGGSTISQQYIKKATENEAPTLSRKATELVKSFKMNQTQPKEDIITAYLNIVYFGRNAYGIQAASHAYFNKDASQLTPSEAALLAGLIQGPSKSENTEYVQWRWNYVMDNMVKYNWLPAAERQAAQFPTPLPKDQTKPQAIKGPESFIQNQVEDELDAAGYSKEKLQSGGYNIYTTIDPSAQKLMEQTVDEVMKGQPQELRDAMVAVSPKDGSVVAYYGGPNTPGVNERDWADTARNPGSSFKPFDLVALLQTGKGLGTTYDGTSPQQFGENADGTPRIVTNAGASNSCSSECTVAEAMKISANTVFYGMVYNDGTPQHKGLGYGPVVKAAEAAGISTVKNVQDVNISIGGGTTQATPLEMASAYATFAGDGVRHDEHFVQKITTPGGDVVYQAPTENTPAFASSADKSKQISGNVTMALKPVIGFTKLECPTGHECAGKTGTQQYKDTGMNSDVWMVGYTPSIAVSSWVGTATPGPIKDKNNKPISSSGLPAQLWQKFMDDYLKDKPAEKFSTVDPIGKTATATDTPSTKPTPTSSARPTTSSPTTTSTPPPVTSTTESPTSSVSRPSGLPTGISWPNRNNFGTGDSTTNPDG</sequence>
<keyword evidence="10" id="KW-1133">Transmembrane helix</keyword>
<keyword evidence="6" id="KW-0511">Multifunctional enzyme</keyword>
<feature type="compositionally biased region" description="Low complexity" evidence="9">
    <location>
        <begin position="41"/>
        <end position="53"/>
    </location>
</feature>
<feature type="region of interest" description="Disordered" evidence="9">
    <location>
        <begin position="1"/>
        <end position="164"/>
    </location>
</feature>
<dbReference type="PANTHER" id="PTHR32282:SF34">
    <property type="entry name" value="PENICILLIN-BINDING PROTEIN 1A"/>
    <property type="match status" value="1"/>
</dbReference>
<dbReference type="Proteomes" id="UP000658656">
    <property type="component" value="Unassembled WGS sequence"/>
</dbReference>
<dbReference type="GO" id="GO:0009252">
    <property type="term" value="P:peptidoglycan biosynthetic process"/>
    <property type="evidence" value="ECO:0007669"/>
    <property type="project" value="TreeGrafter"/>
</dbReference>
<feature type="domain" description="Penicillin-binding protein transpeptidase" evidence="11">
    <location>
        <begin position="485"/>
        <end position="744"/>
    </location>
</feature>
<evidence type="ECO:0000256" key="9">
    <source>
        <dbReference type="SAM" id="MobiDB-lite"/>
    </source>
</evidence>
<evidence type="ECO:0000259" key="12">
    <source>
        <dbReference type="Pfam" id="PF00912"/>
    </source>
</evidence>
<gene>
    <name evidence="13" type="primary">pbp</name>
    <name evidence="13" type="ORF">GCM10017566_33510</name>
</gene>
<comment type="caution">
    <text evidence="13">The sequence shown here is derived from an EMBL/GenBank/DDBJ whole genome shotgun (WGS) entry which is preliminary data.</text>
</comment>
<proteinExistence type="predicted"/>
<dbReference type="SUPFAM" id="SSF56601">
    <property type="entry name" value="beta-lactamase/transpeptidase-like"/>
    <property type="match status" value="1"/>
</dbReference>
<name>A0A8H9MCU1_9PSEU</name>
<dbReference type="AlphaFoldDB" id="A0A8H9MCU1"/>
<dbReference type="InterPro" id="IPR001460">
    <property type="entry name" value="PCN-bd_Tpept"/>
</dbReference>
<feature type="compositionally biased region" description="Acidic residues" evidence="9">
    <location>
        <begin position="123"/>
        <end position="133"/>
    </location>
</feature>
<keyword evidence="14" id="KW-1185">Reference proteome</keyword>
<dbReference type="Gene3D" id="1.10.3810.10">
    <property type="entry name" value="Biosynthetic peptidoglycan transglycosylase-like"/>
    <property type="match status" value="1"/>
</dbReference>
<dbReference type="GO" id="GO:0030288">
    <property type="term" value="C:outer membrane-bounded periplasmic space"/>
    <property type="evidence" value="ECO:0007669"/>
    <property type="project" value="TreeGrafter"/>
</dbReference>
<feature type="domain" description="Glycosyl transferase family 51" evidence="12">
    <location>
        <begin position="229"/>
        <end position="392"/>
    </location>
</feature>
<dbReference type="GO" id="GO:0008658">
    <property type="term" value="F:penicillin binding"/>
    <property type="evidence" value="ECO:0007669"/>
    <property type="project" value="InterPro"/>
</dbReference>
<dbReference type="GO" id="GO:0008955">
    <property type="term" value="F:peptidoglycan glycosyltransferase activity"/>
    <property type="evidence" value="ECO:0007669"/>
    <property type="project" value="UniProtKB-EC"/>
</dbReference>
<reference evidence="13" key="2">
    <citation type="submission" date="2020-09" db="EMBL/GenBank/DDBJ databases">
        <authorList>
            <person name="Sun Q."/>
            <person name="Zhou Y."/>
        </authorList>
    </citation>
    <scope>NUCLEOTIDE SEQUENCE</scope>
    <source>
        <strain evidence="13">CGMCC 4.7679</strain>
    </source>
</reference>
<evidence type="ECO:0000313" key="13">
    <source>
        <dbReference type="EMBL" id="GHF57573.1"/>
    </source>
</evidence>
<evidence type="ECO:0000256" key="1">
    <source>
        <dbReference type="ARBA" id="ARBA00022645"/>
    </source>
</evidence>
<evidence type="ECO:0000256" key="4">
    <source>
        <dbReference type="ARBA" id="ARBA00022679"/>
    </source>
</evidence>
<dbReference type="PANTHER" id="PTHR32282">
    <property type="entry name" value="BINDING PROTEIN TRANSPEPTIDASE, PUTATIVE-RELATED"/>
    <property type="match status" value="1"/>
</dbReference>
<evidence type="ECO:0000313" key="14">
    <source>
        <dbReference type="Proteomes" id="UP000658656"/>
    </source>
</evidence>
<evidence type="ECO:0000256" key="5">
    <source>
        <dbReference type="ARBA" id="ARBA00022801"/>
    </source>
</evidence>
<feature type="compositionally biased region" description="Low complexity" evidence="9">
    <location>
        <begin position="61"/>
        <end position="74"/>
    </location>
</feature>
<keyword evidence="2" id="KW-0645">Protease</keyword>
<dbReference type="GO" id="GO:0009002">
    <property type="term" value="F:serine-type D-Ala-D-Ala carboxypeptidase activity"/>
    <property type="evidence" value="ECO:0007669"/>
    <property type="project" value="UniProtKB-EC"/>
</dbReference>
<keyword evidence="5" id="KW-0378">Hydrolase</keyword>
<feature type="region of interest" description="Disordered" evidence="9">
    <location>
        <begin position="795"/>
        <end position="875"/>
    </location>
</feature>
<evidence type="ECO:0000256" key="6">
    <source>
        <dbReference type="ARBA" id="ARBA00023268"/>
    </source>
</evidence>
<dbReference type="Pfam" id="PF00912">
    <property type="entry name" value="Transgly"/>
    <property type="match status" value="1"/>
</dbReference>
<evidence type="ECO:0000256" key="3">
    <source>
        <dbReference type="ARBA" id="ARBA00022676"/>
    </source>
</evidence>
<keyword evidence="1" id="KW-0121">Carboxypeptidase</keyword>
<dbReference type="GO" id="GO:0006508">
    <property type="term" value="P:proteolysis"/>
    <property type="evidence" value="ECO:0007669"/>
    <property type="project" value="UniProtKB-KW"/>
</dbReference>
<feature type="compositionally biased region" description="Acidic residues" evidence="9">
    <location>
        <begin position="141"/>
        <end position="150"/>
    </location>
</feature>
<feature type="compositionally biased region" description="Polar residues" evidence="9">
    <location>
        <begin position="857"/>
        <end position="875"/>
    </location>
</feature>
<dbReference type="InterPro" id="IPR001264">
    <property type="entry name" value="Glyco_trans_51"/>
</dbReference>
<feature type="compositionally biased region" description="Pro residues" evidence="9">
    <location>
        <begin position="75"/>
        <end position="88"/>
    </location>
</feature>
<comment type="catalytic activity">
    <reaction evidence="8">
        <text>[GlcNAc-(1-&gt;4)-Mur2Ac(oyl-L-Ala-gamma-D-Glu-L-Lys-D-Ala-D-Ala)](n)-di-trans,octa-cis-undecaprenyl diphosphate + beta-D-GlcNAc-(1-&gt;4)-Mur2Ac(oyl-L-Ala-gamma-D-Glu-L-Lys-D-Ala-D-Ala)-di-trans,octa-cis-undecaprenyl diphosphate = [GlcNAc-(1-&gt;4)-Mur2Ac(oyl-L-Ala-gamma-D-Glu-L-Lys-D-Ala-D-Ala)](n+1)-di-trans,octa-cis-undecaprenyl diphosphate + di-trans,octa-cis-undecaprenyl diphosphate + H(+)</text>
        <dbReference type="Rhea" id="RHEA:23708"/>
        <dbReference type="Rhea" id="RHEA-COMP:9602"/>
        <dbReference type="Rhea" id="RHEA-COMP:9603"/>
        <dbReference type="ChEBI" id="CHEBI:15378"/>
        <dbReference type="ChEBI" id="CHEBI:58405"/>
        <dbReference type="ChEBI" id="CHEBI:60033"/>
        <dbReference type="ChEBI" id="CHEBI:78435"/>
        <dbReference type="EC" id="2.4.99.28"/>
    </reaction>
</comment>
<organism evidence="13 14">
    <name type="scientific">Amycolatopsis bartoniae</name>
    <dbReference type="NCBI Taxonomy" id="941986"/>
    <lineage>
        <taxon>Bacteria</taxon>
        <taxon>Bacillati</taxon>
        <taxon>Actinomycetota</taxon>
        <taxon>Actinomycetes</taxon>
        <taxon>Pseudonocardiales</taxon>
        <taxon>Pseudonocardiaceae</taxon>
        <taxon>Amycolatopsis</taxon>
    </lineage>
</organism>
<keyword evidence="3" id="KW-0328">Glycosyltransferase</keyword>
<evidence type="ECO:0000256" key="8">
    <source>
        <dbReference type="ARBA" id="ARBA00049902"/>
    </source>
</evidence>
<dbReference type="Pfam" id="PF00905">
    <property type="entry name" value="Transpeptidase"/>
    <property type="match status" value="1"/>
</dbReference>
<accession>A0A8H9MCU1</accession>
<dbReference type="InterPro" id="IPR012338">
    <property type="entry name" value="Beta-lactam/transpept-like"/>
</dbReference>
<keyword evidence="10" id="KW-0812">Transmembrane</keyword>
<dbReference type="Gene3D" id="3.40.710.10">
    <property type="entry name" value="DD-peptidase/beta-lactamase superfamily"/>
    <property type="match status" value="1"/>
</dbReference>
<dbReference type="SUPFAM" id="SSF53955">
    <property type="entry name" value="Lysozyme-like"/>
    <property type="match status" value="1"/>
</dbReference>
<evidence type="ECO:0000259" key="11">
    <source>
        <dbReference type="Pfam" id="PF00905"/>
    </source>
</evidence>
<dbReference type="InterPro" id="IPR023346">
    <property type="entry name" value="Lysozyme-like_dom_sf"/>
</dbReference>
<dbReference type="EMBL" id="BNAV01000004">
    <property type="protein sequence ID" value="GHF57573.1"/>
    <property type="molecule type" value="Genomic_DNA"/>
</dbReference>
<reference evidence="13" key="1">
    <citation type="journal article" date="2014" name="Int. J. Syst. Evol. Microbiol.">
        <title>Complete genome sequence of Corynebacterium casei LMG S-19264T (=DSM 44701T), isolated from a smear-ripened cheese.</title>
        <authorList>
            <consortium name="US DOE Joint Genome Institute (JGI-PGF)"/>
            <person name="Walter F."/>
            <person name="Albersmeier A."/>
            <person name="Kalinowski J."/>
            <person name="Ruckert C."/>
        </authorList>
    </citation>
    <scope>NUCLEOTIDE SEQUENCE</scope>
    <source>
        <strain evidence="13">CGMCC 4.7679</strain>
    </source>
</reference>
<keyword evidence="4" id="KW-0808">Transferase</keyword>
<protein>
    <submittedName>
        <fullName evidence="13">Penicillin-binding protein</fullName>
    </submittedName>
</protein>
<evidence type="ECO:0000256" key="7">
    <source>
        <dbReference type="ARBA" id="ARBA00034000"/>
    </source>
</evidence>
<keyword evidence="10" id="KW-0472">Membrane</keyword>
<evidence type="ECO:0000256" key="2">
    <source>
        <dbReference type="ARBA" id="ARBA00022670"/>
    </source>
</evidence>
<evidence type="ECO:0000256" key="10">
    <source>
        <dbReference type="SAM" id="Phobius"/>
    </source>
</evidence>
<dbReference type="InterPro" id="IPR050396">
    <property type="entry name" value="Glycosyltr_51/Transpeptidase"/>
</dbReference>